<dbReference type="Proteomes" id="UP000827986">
    <property type="component" value="Unassembled WGS sequence"/>
</dbReference>
<reference evidence="2" key="1">
    <citation type="submission" date="2021-09" db="EMBL/GenBank/DDBJ databases">
        <title>The genome of Mauremys mutica provides insights into the evolution of semi-aquatic lifestyle.</title>
        <authorList>
            <person name="Gong S."/>
            <person name="Gao Y."/>
        </authorList>
    </citation>
    <scope>NUCLEOTIDE SEQUENCE</scope>
    <source>
        <strain evidence="2">MM-2020</strain>
        <tissue evidence="2">Muscle</tissue>
    </source>
</reference>
<sequence>MLTKHQACTRTQIRQLHHSTAHTYPPGDLLSLLNCQDEGAGPKPAGVSRMRHPRGPTSAPSDLEGCMKQQQCLQMSETGTLQSPSKDADAGDHRDTVSAKGLYLT</sequence>
<dbReference type="AlphaFoldDB" id="A0A9D3XMB0"/>
<evidence type="ECO:0000313" key="3">
    <source>
        <dbReference type="Proteomes" id="UP000827986"/>
    </source>
</evidence>
<organism evidence="2 3">
    <name type="scientific">Mauremys mutica</name>
    <name type="common">yellowpond turtle</name>
    <dbReference type="NCBI Taxonomy" id="74926"/>
    <lineage>
        <taxon>Eukaryota</taxon>
        <taxon>Metazoa</taxon>
        <taxon>Chordata</taxon>
        <taxon>Craniata</taxon>
        <taxon>Vertebrata</taxon>
        <taxon>Euteleostomi</taxon>
        <taxon>Archelosauria</taxon>
        <taxon>Testudinata</taxon>
        <taxon>Testudines</taxon>
        <taxon>Cryptodira</taxon>
        <taxon>Durocryptodira</taxon>
        <taxon>Testudinoidea</taxon>
        <taxon>Geoemydidae</taxon>
        <taxon>Geoemydinae</taxon>
        <taxon>Mauremys</taxon>
    </lineage>
</organism>
<gene>
    <name evidence="2" type="ORF">KIL84_004736</name>
</gene>
<feature type="compositionally biased region" description="Polar residues" evidence="1">
    <location>
        <begin position="1"/>
        <end position="14"/>
    </location>
</feature>
<evidence type="ECO:0000313" key="2">
    <source>
        <dbReference type="EMBL" id="KAH1183244.1"/>
    </source>
</evidence>
<accession>A0A9D3XMB0</accession>
<feature type="compositionally biased region" description="Polar residues" evidence="1">
    <location>
        <begin position="68"/>
        <end position="85"/>
    </location>
</feature>
<name>A0A9D3XMB0_9SAUR</name>
<feature type="region of interest" description="Disordered" evidence="1">
    <location>
        <begin position="1"/>
        <end position="105"/>
    </location>
</feature>
<keyword evidence="3" id="KW-1185">Reference proteome</keyword>
<feature type="compositionally biased region" description="Basic and acidic residues" evidence="1">
    <location>
        <begin position="86"/>
        <end position="97"/>
    </location>
</feature>
<protein>
    <submittedName>
        <fullName evidence="2">Uncharacterized protein</fullName>
    </submittedName>
</protein>
<proteinExistence type="predicted"/>
<comment type="caution">
    <text evidence="2">The sequence shown here is derived from an EMBL/GenBank/DDBJ whole genome shotgun (WGS) entry which is preliminary data.</text>
</comment>
<evidence type="ECO:0000256" key="1">
    <source>
        <dbReference type="SAM" id="MobiDB-lite"/>
    </source>
</evidence>
<dbReference type="EMBL" id="JAHDVG010000466">
    <property type="protein sequence ID" value="KAH1183244.1"/>
    <property type="molecule type" value="Genomic_DNA"/>
</dbReference>